<dbReference type="AlphaFoldDB" id="A0AA92T0C3"/>
<reference evidence="1 2" key="1">
    <citation type="submission" date="2018-08" db="EMBL/GenBank/DDBJ databases">
        <title>A genome reference for cultivated species of the human gut microbiota.</title>
        <authorList>
            <person name="Zou Y."/>
            <person name="Xue W."/>
            <person name="Luo G."/>
        </authorList>
    </citation>
    <scope>NUCLEOTIDE SEQUENCE [LARGE SCALE GENOMIC DNA]</scope>
    <source>
        <strain evidence="1 2">TF06-40</strain>
    </source>
</reference>
<name>A0AA92T0C3_9BACT</name>
<dbReference type="EMBL" id="QSSA01000004">
    <property type="protein sequence ID" value="RGL63510.1"/>
    <property type="molecule type" value="Genomic_DNA"/>
</dbReference>
<comment type="caution">
    <text evidence="1">The sequence shown here is derived from an EMBL/GenBank/DDBJ whole genome shotgun (WGS) entry which is preliminary data.</text>
</comment>
<accession>A0AA92T0C3</accession>
<evidence type="ECO:0000313" key="2">
    <source>
        <dbReference type="Proteomes" id="UP000261187"/>
    </source>
</evidence>
<evidence type="ECO:0000313" key="1">
    <source>
        <dbReference type="EMBL" id="RGL63510.1"/>
    </source>
</evidence>
<sequence length="63" mass="7746">MGEYMFFSIKYKENQEKYIKLFGSIKEKCYFCNRVEIFASRDSKSEHYLLLIYKRCREELGKI</sequence>
<gene>
    <name evidence="1" type="ORF">DXC61_02465</name>
</gene>
<dbReference type="Proteomes" id="UP000261187">
    <property type="component" value="Unassembled WGS sequence"/>
</dbReference>
<protein>
    <submittedName>
        <fullName evidence="1">Uncharacterized protein</fullName>
    </submittedName>
</protein>
<proteinExistence type="predicted"/>
<organism evidence="1 2">
    <name type="scientific">Segatella copri</name>
    <dbReference type="NCBI Taxonomy" id="165179"/>
    <lineage>
        <taxon>Bacteria</taxon>
        <taxon>Pseudomonadati</taxon>
        <taxon>Bacteroidota</taxon>
        <taxon>Bacteroidia</taxon>
        <taxon>Bacteroidales</taxon>
        <taxon>Prevotellaceae</taxon>
        <taxon>Segatella</taxon>
    </lineage>
</organism>